<dbReference type="PROSITE" id="PS50850">
    <property type="entry name" value="MFS"/>
    <property type="match status" value="1"/>
</dbReference>
<proteinExistence type="inferred from homology"/>
<dbReference type="SUPFAM" id="SSF103473">
    <property type="entry name" value="MFS general substrate transporter"/>
    <property type="match status" value="1"/>
</dbReference>
<evidence type="ECO:0000256" key="2">
    <source>
        <dbReference type="ARBA" id="ARBA00007520"/>
    </source>
</evidence>
<feature type="transmembrane region" description="Helical" evidence="8">
    <location>
        <begin position="143"/>
        <end position="169"/>
    </location>
</feature>
<dbReference type="InterPro" id="IPR020846">
    <property type="entry name" value="MFS_dom"/>
</dbReference>
<dbReference type="AlphaFoldDB" id="A0A1L9PJV0"/>
<keyword evidence="4 8" id="KW-0812">Transmembrane</keyword>
<feature type="transmembrane region" description="Helical" evidence="8">
    <location>
        <begin position="280"/>
        <end position="302"/>
    </location>
</feature>
<dbReference type="GO" id="GO:0005886">
    <property type="term" value="C:plasma membrane"/>
    <property type="evidence" value="ECO:0007669"/>
    <property type="project" value="TreeGrafter"/>
</dbReference>
<feature type="transmembrane region" description="Helical" evidence="8">
    <location>
        <begin position="323"/>
        <end position="340"/>
    </location>
</feature>
<feature type="transmembrane region" description="Helical" evidence="8">
    <location>
        <begin position="87"/>
        <end position="105"/>
    </location>
</feature>
<name>A0A1L9PJV0_ASPVE</name>
<accession>A0A1L9PJV0</accession>
<feature type="transmembrane region" description="Helical" evidence="8">
    <location>
        <begin position="453"/>
        <end position="478"/>
    </location>
</feature>
<evidence type="ECO:0000256" key="7">
    <source>
        <dbReference type="SAM" id="MobiDB-lite"/>
    </source>
</evidence>
<feature type="compositionally biased region" description="Polar residues" evidence="7">
    <location>
        <begin position="1"/>
        <end position="27"/>
    </location>
</feature>
<evidence type="ECO:0000256" key="4">
    <source>
        <dbReference type="ARBA" id="ARBA00022692"/>
    </source>
</evidence>
<dbReference type="RefSeq" id="XP_040667572.1">
    <property type="nucleotide sequence ID" value="XM_040808663.1"/>
</dbReference>
<sequence>MSRESPSTPSTEAGQNVDSTPDSQSTEKAPVSEPLQAVPSPRGDMPAWKWHGSIVVLLLTTVINGYDVSNVANIQARLYEAFGNIELLPWIGLSYSLASFAVLGLSRKILYCFNMRWIYIVNVVIFMAGAAVAGAAPNISAVIVGRIIMGVSGAIVYQSNLTFVAVFASPTETPRLFGLLSATWAIGLVIGGPIGSALAANHHTTWRWAFYMNLPWVGLALVLSLFCIPSKYLGPDIPIVQRIVKMDPIGLILNMASPVLFAVALEFSGSIWNWSDGATIAIWVLFGVITIAWFLQQSLCIFTTREERSIPLHLLQRMDLLPLWVASGCAGASYAVTLYYTPLYFAFARGHGALQQTVRLLPFILVFIAVVILVGGSLPKIGRYAPVYLLAGLATISAAAGMAAIMPKPSTTESTIMGLEALIGIGLGCSFQHGVGISNVMNQKSPRDRVDSAILFNMAQMGAIAIVLAVAGCIFHNVGYSLLNEALGGRGYSEHDLREALAGVSSVVWQSRDPEVIERGVEAVASVIGREFYLVVAGGAICLVCALLMKWERLDYGLTKETKA</sequence>
<keyword evidence="6 8" id="KW-0472">Membrane</keyword>
<evidence type="ECO:0000256" key="1">
    <source>
        <dbReference type="ARBA" id="ARBA00004141"/>
    </source>
</evidence>
<dbReference type="Proteomes" id="UP000184073">
    <property type="component" value="Unassembled WGS sequence"/>
</dbReference>
<evidence type="ECO:0000256" key="3">
    <source>
        <dbReference type="ARBA" id="ARBA00022448"/>
    </source>
</evidence>
<keyword evidence="5 8" id="KW-1133">Transmembrane helix</keyword>
<feature type="transmembrane region" description="Helical" evidence="8">
    <location>
        <begin position="176"/>
        <end position="196"/>
    </location>
</feature>
<reference evidence="11" key="1">
    <citation type="journal article" date="2017" name="Genome Biol.">
        <title>Comparative genomics reveals high biological diversity and specific adaptations in the industrially and medically important fungal genus Aspergillus.</title>
        <authorList>
            <person name="de Vries R.P."/>
            <person name="Riley R."/>
            <person name="Wiebenga A."/>
            <person name="Aguilar-Osorio G."/>
            <person name="Amillis S."/>
            <person name="Uchima C.A."/>
            <person name="Anderluh G."/>
            <person name="Asadollahi M."/>
            <person name="Askin M."/>
            <person name="Barry K."/>
            <person name="Battaglia E."/>
            <person name="Bayram O."/>
            <person name="Benocci T."/>
            <person name="Braus-Stromeyer S.A."/>
            <person name="Caldana C."/>
            <person name="Canovas D."/>
            <person name="Cerqueira G.C."/>
            <person name="Chen F."/>
            <person name="Chen W."/>
            <person name="Choi C."/>
            <person name="Clum A."/>
            <person name="Dos Santos R.A."/>
            <person name="Damasio A.R."/>
            <person name="Diallinas G."/>
            <person name="Emri T."/>
            <person name="Fekete E."/>
            <person name="Flipphi M."/>
            <person name="Freyberg S."/>
            <person name="Gallo A."/>
            <person name="Gournas C."/>
            <person name="Habgood R."/>
            <person name="Hainaut M."/>
            <person name="Harispe M.L."/>
            <person name="Henrissat B."/>
            <person name="Hilden K.S."/>
            <person name="Hope R."/>
            <person name="Hossain A."/>
            <person name="Karabika E."/>
            <person name="Karaffa L."/>
            <person name="Karanyi Z."/>
            <person name="Krasevec N."/>
            <person name="Kuo A."/>
            <person name="Kusch H."/>
            <person name="LaButti K."/>
            <person name="Lagendijk E.L."/>
            <person name="Lapidus A."/>
            <person name="Levasseur A."/>
            <person name="Lindquist E."/>
            <person name="Lipzen A."/>
            <person name="Logrieco A.F."/>
            <person name="MacCabe A."/>
            <person name="Maekelae M.R."/>
            <person name="Malavazi I."/>
            <person name="Melin P."/>
            <person name="Meyer V."/>
            <person name="Mielnichuk N."/>
            <person name="Miskei M."/>
            <person name="Molnar A.P."/>
            <person name="Mule G."/>
            <person name="Ngan C.Y."/>
            <person name="Orejas M."/>
            <person name="Orosz E."/>
            <person name="Ouedraogo J.P."/>
            <person name="Overkamp K.M."/>
            <person name="Park H.-S."/>
            <person name="Perrone G."/>
            <person name="Piumi F."/>
            <person name="Punt P.J."/>
            <person name="Ram A.F."/>
            <person name="Ramon A."/>
            <person name="Rauscher S."/>
            <person name="Record E."/>
            <person name="Riano-Pachon D.M."/>
            <person name="Robert V."/>
            <person name="Roehrig J."/>
            <person name="Ruller R."/>
            <person name="Salamov A."/>
            <person name="Salih N.S."/>
            <person name="Samson R.A."/>
            <person name="Sandor E."/>
            <person name="Sanguinetti M."/>
            <person name="Schuetze T."/>
            <person name="Sepcic K."/>
            <person name="Shelest E."/>
            <person name="Sherlock G."/>
            <person name="Sophianopoulou V."/>
            <person name="Squina F.M."/>
            <person name="Sun H."/>
            <person name="Susca A."/>
            <person name="Todd R.B."/>
            <person name="Tsang A."/>
            <person name="Unkles S.E."/>
            <person name="van de Wiele N."/>
            <person name="van Rossen-Uffink D."/>
            <person name="Oliveira J.V."/>
            <person name="Vesth T.C."/>
            <person name="Visser J."/>
            <person name="Yu J.-H."/>
            <person name="Zhou M."/>
            <person name="Andersen M.R."/>
            <person name="Archer D.B."/>
            <person name="Baker S.E."/>
            <person name="Benoit I."/>
            <person name="Brakhage A.A."/>
            <person name="Braus G.H."/>
            <person name="Fischer R."/>
            <person name="Frisvad J.C."/>
            <person name="Goldman G.H."/>
            <person name="Houbraken J."/>
            <person name="Oakley B."/>
            <person name="Pocsi I."/>
            <person name="Scazzocchio C."/>
            <person name="Seiboth B."/>
            <person name="vanKuyk P.A."/>
            <person name="Wortman J."/>
            <person name="Dyer P.S."/>
            <person name="Grigoriev I.V."/>
        </authorList>
    </citation>
    <scope>NUCLEOTIDE SEQUENCE [LARGE SCALE GENOMIC DNA]</scope>
    <source>
        <strain evidence="11">CBS 583.65</strain>
    </source>
</reference>
<evidence type="ECO:0000313" key="11">
    <source>
        <dbReference type="Proteomes" id="UP000184073"/>
    </source>
</evidence>
<dbReference type="PANTHER" id="PTHR23501">
    <property type="entry name" value="MAJOR FACILITATOR SUPERFAMILY"/>
    <property type="match status" value="1"/>
</dbReference>
<dbReference type="GO" id="GO:0022857">
    <property type="term" value="F:transmembrane transporter activity"/>
    <property type="evidence" value="ECO:0007669"/>
    <property type="project" value="InterPro"/>
</dbReference>
<feature type="transmembrane region" description="Helical" evidence="8">
    <location>
        <begin position="360"/>
        <end position="378"/>
    </location>
</feature>
<dbReference type="OrthoDB" id="10021397at2759"/>
<feature type="transmembrane region" description="Helical" evidence="8">
    <location>
        <begin position="249"/>
        <end position="274"/>
    </location>
</feature>
<feature type="transmembrane region" description="Helical" evidence="8">
    <location>
        <begin position="208"/>
        <end position="228"/>
    </location>
</feature>
<feature type="transmembrane region" description="Helical" evidence="8">
    <location>
        <begin position="532"/>
        <end position="551"/>
    </location>
</feature>
<evidence type="ECO:0000256" key="5">
    <source>
        <dbReference type="ARBA" id="ARBA00022989"/>
    </source>
</evidence>
<feature type="transmembrane region" description="Helical" evidence="8">
    <location>
        <begin position="385"/>
        <end position="406"/>
    </location>
</feature>
<dbReference type="InterPro" id="IPR011701">
    <property type="entry name" value="MFS"/>
</dbReference>
<gene>
    <name evidence="10" type="ORF">ASPVEDRAFT_167914</name>
</gene>
<feature type="domain" description="Major facilitator superfamily (MFS) profile" evidence="9">
    <location>
        <begin position="53"/>
        <end position="554"/>
    </location>
</feature>
<dbReference type="Pfam" id="PF07690">
    <property type="entry name" value="MFS_1"/>
    <property type="match status" value="1"/>
</dbReference>
<organism evidence="10 11">
    <name type="scientific">Aspergillus versicolor CBS 583.65</name>
    <dbReference type="NCBI Taxonomy" id="1036611"/>
    <lineage>
        <taxon>Eukaryota</taxon>
        <taxon>Fungi</taxon>
        <taxon>Dikarya</taxon>
        <taxon>Ascomycota</taxon>
        <taxon>Pezizomycotina</taxon>
        <taxon>Eurotiomycetes</taxon>
        <taxon>Eurotiomycetidae</taxon>
        <taxon>Eurotiales</taxon>
        <taxon>Aspergillaceae</taxon>
        <taxon>Aspergillus</taxon>
        <taxon>Aspergillus subgen. Nidulantes</taxon>
    </lineage>
</organism>
<feature type="region of interest" description="Disordered" evidence="7">
    <location>
        <begin position="1"/>
        <end position="43"/>
    </location>
</feature>
<dbReference type="VEuPathDB" id="FungiDB:ASPVEDRAFT_167914"/>
<dbReference type="EMBL" id="KV878128">
    <property type="protein sequence ID" value="OJJ01810.1"/>
    <property type="molecule type" value="Genomic_DNA"/>
</dbReference>
<feature type="transmembrane region" description="Helical" evidence="8">
    <location>
        <begin position="50"/>
        <end position="67"/>
    </location>
</feature>
<evidence type="ECO:0000259" key="9">
    <source>
        <dbReference type="PROSITE" id="PS50850"/>
    </source>
</evidence>
<comment type="subcellular location">
    <subcellularLocation>
        <location evidence="1">Membrane</location>
        <topology evidence="1">Multi-pass membrane protein</topology>
    </subcellularLocation>
</comment>
<dbReference type="Gene3D" id="1.20.1250.20">
    <property type="entry name" value="MFS general substrate transporter like domains"/>
    <property type="match status" value="2"/>
</dbReference>
<dbReference type="InterPro" id="IPR036259">
    <property type="entry name" value="MFS_trans_sf"/>
</dbReference>
<feature type="transmembrane region" description="Helical" evidence="8">
    <location>
        <begin position="421"/>
        <end position="441"/>
    </location>
</feature>
<comment type="similarity">
    <text evidence="2">Belongs to the major facilitator superfamily. TCR/Tet family.</text>
</comment>
<dbReference type="PANTHER" id="PTHR23501:SF12">
    <property type="entry name" value="MAJOR FACILITATOR SUPERFAMILY (MFS) PROFILE DOMAIN-CONTAINING PROTEIN-RELATED"/>
    <property type="match status" value="1"/>
</dbReference>
<evidence type="ECO:0000256" key="8">
    <source>
        <dbReference type="SAM" id="Phobius"/>
    </source>
</evidence>
<keyword evidence="11" id="KW-1185">Reference proteome</keyword>
<protein>
    <recommendedName>
        <fullName evidence="9">Major facilitator superfamily (MFS) profile domain-containing protein</fullName>
    </recommendedName>
</protein>
<keyword evidence="3" id="KW-0813">Transport</keyword>
<feature type="transmembrane region" description="Helical" evidence="8">
    <location>
        <begin position="117"/>
        <end position="137"/>
    </location>
</feature>
<evidence type="ECO:0000256" key="6">
    <source>
        <dbReference type="ARBA" id="ARBA00023136"/>
    </source>
</evidence>
<evidence type="ECO:0000313" key="10">
    <source>
        <dbReference type="EMBL" id="OJJ01810.1"/>
    </source>
</evidence>
<dbReference type="GeneID" id="63724174"/>